<gene>
    <name evidence="2" type="ORF">EHQ60_08165</name>
</gene>
<feature type="transmembrane region" description="Helical" evidence="1">
    <location>
        <begin position="123"/>
        <end position="141"/>
    </location>
</feature>
<keyword evidence="1" id="KW-0472">Membrane</keyword>
<proteinExistence type="predicted"/>
<feature type="transmembrane region" description="Helical" evidence="1">
    <location>
        <begin position="95"/>
        <end position="116"/>
    </location>
</feature>
<feature type="transmembrane region" description="Helical" evidence="1">
    <location>
        <begin position="405"/>
        <end position="425"/>
    </location>
</feature>
<dbReference type="RefSeq" id="WP_100717572.1">
    <property type="nucleotide sequence ID" value="NZ_JBNURW010000001.1"/>
</dbReference>
<sequence>MNEPYTKKKQIIDDMKFKLSELSAKSFQNFREDYLTSNVGTKNQNFILFFSNFLLSFLIFIIRKPDSILNAQLWAEDGQIFLRDEWVTGFPDTFFFLYAGYIHLVPRFIAFFANLFPYTFIPLVFNLCAILISAISVSIFSLTKFRYILKSDFLRTIVIVLLCCSPVGIESFNNITNVHFFLLLGVFLLAIIGGELNGFSYLLITVYVLLGIFSAPLAICYAPLFLIRPFLCKFDRKRWVYLVLFVISLGYGILMFYLGSRDSVVGIDWNYFLNPNHIEKLIRLIVATYFMNTNSVEFITYHKYFWILEVILLYFYIKKFKMQGVQTSILLGSFLITVLIPVLLRGGLSLNEEQASYTTLMSGAKESFYFLNVINLMINRYGLVPYFMFCILTFVLLFERNKHQITVHFPILVFVVFLFVIRHSLFIKPYEDLKWDQYADMVKNKTDVSIPVNPIWFPKIEFKKELWKRD</sequence>
<evidence type="ECO:0008006" key="4">
    <source>
        <dbReference type="Google" id="ProtNLM"/>
    </source>
</evidence>
<evidence type="ECO:0000256" key="1">
    <source>
        <dbReference type="SAM" id="Phobius"/>
    </source>
</evidence>
<keyword evidence="1" id="KW-0812">Transmembrane</keyword>
<keyword evidence="3" id="KW-1185">Reference proteome</keyword>
<feature type="transmembrane region" description="Helical" evidence="1">
    <location>
        <begin position="368"/>
        <end position="398"/>
    </location>
</feature>
<evidence type="ECO:0000313" key="2">
    <source>
        <dbReference type="EMBL" id="TGL71569.1"/>
    </source>
</evidence>
<feature type="transmembrane region" description="Helical" evidence="1">
    <location>
        <begin position="199"/>
        <end position="227"/>
    </location>
</feature>
<name>A0ABY2MPC5_9LEPT</name>
<accession>A0ABY2MPC5</accession>
<evidence type="ECO:0000313" key="3">
    <source>
        <dbReference type="Proteomes" id="UP000297352"/>
    </source>
</evidence>
<feature type="transmembrane region" description="Helical" evidence="1">
    <location>
        <begin position="239"/>
        <end position="259"/>
    </location>
</feature>
<feature type="transmembrane region" description="Helical" evidence="1">
    <location>
        <begin position="153"/>
        <end position="169"/>
    </location>
</feature>
<feature type="transmembrane region" description="Helical" evidence="1">
    <location>
        <begin position="46"/>
        <end position="63"/>
    </location>
</feature>
<feature type="transmembrane region" description="Helical" evidence="1">
    <location>
        <begin position="176"/>
        <end position="193"/>
    </location>
</feature>
<dbReference type="EMBL" id="RQGI01000027">
    <property type="protein sequence ID" value="TGL71569.1"/>
    <property type="molecule type" value="Genomic_DNA"/>
</dbReference>
<protein>
    <recommendedName>
        <fullName evidence="4">DUF2029 domain-containing protein</fullName>
    </recommendedName>
</protein>
<feature type="transmembrane region" description="Helical" evidence="1">
    <location>
        <begin position="298"/>
        <end position="317"/>
    </location>
</feature>
<feature type="transmembrane region" description="Helical" evidence="1">
    <location>
        <begin position="329"/>
        <end position="348"/>
    </location>
</feature>
<dbReference type="Proteomes" id="UP000297352">
    <property type="component" value="Unassembled WGS sequence"/>
</dbReference>
<comment type="caution">
    <text evidence="2">The sequence shown here is derived from an EMBL/GenBank/DDBJ whole genome shotgun (WGS) entry which is preliminary data.</text>
</comment>
<reference evidence="3" key="1">
    <citation type="journal article" date="2019" name="PLoS Negl. Trop. Dis.">
        <title>Revisiting the worldwide diversity of Leptospira species in the environment.</title>
        <authorList>
            <person name="Vincent A.T."/>
            <person name="Schiettekatte O."/>
            <person name="Bourhy P."/>
            <person name="Veyrier F.J."/>
            <person name="Picardeau M."/>
        </authorList>
    </citation>
    <scope>NUCLEOTIDE SEQUENCE [LARGE SCALE GENOMIC DNA]</scope>
    <source>
        <strain evidence="3">201702449</strain>
    </source>
</reference>
<organism evidence="2 3">
    <name type="scientific">Leptospira levettii</name>
    <dbReference type="NCBI Taxonomy" id="2023178"/>
    <lineage>
        <taxon>Bacteria</taxon>
        <taxon>Pseudomonadati</taxon>
        <taxon>Spirochaetota</taxon>
        <taxon>Spirochaetia</taxon>
        <taxon>Leptospirales</taxon>
        <taxon>Leptospiraceae</taxon>
        <taxon>Leptospira</taxon>
    </lineage>
</organism>
<keyword evidence="1" id="KW-1133">Transmembrane helix</keyword>